<sequence length="536" mass="60283">MGYSSRETRNTTKAKRISTIISSSTNPISITSCPSCPTSTDQNISQTQDLSTSSISQGTSSQAQNQPTTSTSVAQPDDHSLDQTNQVTTLAQQFVSLLGTDHRPWRNLHPSASSELECYANSSLTKLNKLNINLAGQRIQQLILLIQNTLGSLRKIDIDLRDPLDPDHSGTLFSTIALCCPNLTNIHLFVSNDAITQLPTLFSGCPKLQEIDFIGDRSDEGKLDIDDVLCEIGSVVPENLKFLNLGSKAWTYTKDSISEFLDECETRLKHKPCTFIMGGHLSRKVVERLNMYEEKGVIQIMIEKATTALLKYVSNQQEDKSNDILADKVHFVWLIVSTHRFLDITKDKPVSIPLKHPLYDASTEICLITKDPQKTFKELVASKNLKRIRKVIGISKLRKKYQPYEAKRQLCNSYDLFMADDRVIPLLPKLLGKCFFQRKKQPISVCLKNEKHFEREILKACNSTYMHFSPGTCLAIKIGTTDMTSSQLLENIITSVPCIVNKIPRKWKNIQSLNIKTHFSTSLPIFNADPYAQISR</sequence>
<organism evidence="1 2">
    <name type="scientific">Dentiscutata heterogama</name>
    <dbReference type="NCBI Taxonomy" id="1316150"/>
    <lineage>
        <taxon>Eukaryota</taxon>
        <taxon>Fungi</taxon>
        <taxon>Fungi incertae sedis</taxon>
        <taxon>Mucoromycota</taxon>
        <taxon>Glomeromycotina</taxon>
        <taxon>Glomeromycetes</taxon>
        <taxon>Diversisporales</taxon>
        <taxon>Gigasporaceae</taxon>
        <taxon>Dentiscutata</taxon>
    </lineage>
</organism>
<name>A0ACA9ME22_9GLOM</name>
<evidence type="ECO:0000313" key="2">
    <source>
        <dbReference type="Proteomes" id="UP000789702"/>
    </source>
</evidence>
<reference evidence="1" key="1">
    <citation type="submission" date="2021-06" db="EMBL/GenBank/DDBJ databases">
        <authorList>
            <person name="Kallberg Y."/>
            <person name="Tangrot J."/>
            <person name="Rosling A."/>
        </authorList>
    </citation>
    <scope>NUCLEOTIDE SEQUENCE</scope>
    <source>
        <strain evidence="1">IL203A</strain>
    </source>
</reference>
<gene>
    <name evidence="1" type="ORF">DHETER_LOCUS6679</name>
</gene>
<proteinExistence type="predicted"/>
<protein>
    <submittedName>
        <fullName evidence="1">12879_t:CDS:1</fullName>
    </submittedName>
</protein>
<comment type="caution">
    <text evidence="1">The sequence shown here is derived from an EMBL/GenBank/DDBJ whole genome shotgun (WGS) entry which is preliminary data.</text>
</comment>
<evidence type="ECO:0000313" key="1">
    <source>
        <dbReference type="EMBL" id="CAG8586300.1"/>
    </source>
</evidence>
<dbReference type="Proteomes" id="UP000789702">
    <property type="component" value="Unassembled WGS sequence"/>
</dbReference>
<keyword evidence="2" id="KW-1185">Reference proteome</keyword>
<accession>A0ACA9ME22</accession>
<dbReference type="EMBL" id="CAJVPU010008653">
    <property type="protein sequence ID" value="CAG8586300.1"/>
    <property type="molecule type" value="Genomic_DNA"/>
</dbReference>